<evidence type="ECO:0000256" key="1">
    <source>
        <dbReference type="SAM" id="MobiDB-lite"/>
    </source>
</evidence>
<comment type="caution">
    <text evidence="2">The sequence shown here is derived from an EMBL/GenBank/DDBJ whole genome shotgun (WGS) entry which is preliminary data.</text>
</comment>
<proteinExistence type="predicted"/>
<protein>
    <submittedName>
        <fullName evidence="2">Uncharacterized protein</fullName>
    </submittedName>
</protein>
<evidence type="ECO:0000313" key="3">
    <source>
        <dbReference type="Proteomes" id="UP000314294"/>
    </source>
</evidence>
<gene>
    <name evidence="2" type="ORF">EYF80_011633</name>
</gene>
<dbReference type="Proteomes" id="UP000314294">
    <property type="component" value="Unassembled WGS sequence"/>
</dbReference>
<feature type="compositionally biased region" description="Polar residues" evidence="1">
    <location>
        <begin position="187"/>
        <end position="199"/>
    </location>
</feature>
<keyword evidence="3" id="KW-1185">Reference proteome</keyword>
<feature type="region of interest" description="Disordered" evidence="1">
    <location>
        <begin position="179"/>
        <end position="199"/>
    </location>
</feature>
<dbReference type="EMBL" id="SRLO01000076">
    <property type="protein sequence ID" value="TNN78128.1"/>
    <property type="molecule type" value="Genomic_DNA"/>
</dbReference>
<name>A0A4Z2IJY0_9TELE</name>
<evidence type="ECO:0000313" key="2">
    <source>
        <dbReference type="EMBL" id="TNN78128.1"/>
    </source>
</evidence>
<accession>A0A4Z2IJY0</accession>
<organism evidence="2 3">
    <name type="scientific">Liparis tanakae</name>
    <name type="common">Tanaka's snailfish</name>
    <dbReference type="NCBI Taxonomy" id="230148"/>
    <lineage>
        <taxon>Eukaryota</taxon>
        <taxon>Metazoa</taxon>
        <taxon>Chordata</taxon>
        <taxon>Craniata</taxon>
        <taxon>Vertebrata</taxon>
        <taxon>Euteleostomi</taxon>
        <taxon>Actinopterygii</taxon>
        <taxon>Neopterygii</taxon>
        <taxon>Teleostei</taxon>
        <taxon>Neoteleostei</taxon>
        <taxon>Acanthomorphata</taxon>
        <taxon>Eupercaria</taxon>
        <taxon>Perciformes</taxon>
        <taxon>Cottioidei</taxon>
        <taxon>Cottales</taxon>
        <taxon>Liparidae</taxon>
        <taxon>Liparis</taxon>
    </lineage>
</organism>
<dbReference type="AlphaFoldDB" id="A0A4Z2IJY0"/>
<reference evidence="2 3" key="1">
    <citation type="submission" date="2019-03" db="EMBL/GenBank/DDBJ databases">
        <title>First draft genome of Liparis tanakae, snailfish: a comprehensive survey of snailfish specific genes.</title>
        <authorList>
            <person name="Kim W."/>
            <person name="Song I."/>
            <person name="Jeong J.-H."/>
            <person name="Kim D."/>
            <person name="Kim S."/>
            <person name="Ryu S."/>
            <person name="Song J.Y."/>
            <person name="Lee S.K."/>
        </authorList>
    </citation>
    <scope>NUCLEOTIDE SEQUENCE [LARGE SCALE GENOMIC DNA]</scope>
    <source>
        <tissue evidence="2">Muscle</tissue>
    </source>
</reference>
<feature type="compositionally biased region" description="Basic and acidic residues" evidence="1">
    <location>
        <begin position="124"/>
        <end position="138"/>
    </location>
</feature>
<sequence>MSRLIGLVGEAGAGEVRMRRSGAGDLDRGLPGHRDKPCFGGRAGALGRGLEGAVWRILSPFSSLAETYADGKRNERLQSSRRLLYQSVDDLVKCSTRNLEEEEESLVFTPRAAGLHLQLARQQRETGGDIQLRSDRGENTFSPAPEIKIDAKGGSCARAPPGPQRCLTGAAAMSVAGWAPTEDKGALSNSESDTPSPMR</sequence>
<feature type="region of interest" description="Disordered" evidence="1">
    <location>
        <begin position="124"/>
        <end position="164"/>
    </location>
</feature>